<dbReference type="Proteomes" id="UP001285441">
    <property type="component" value="Unassembled WGS sequence"/>
</dbReference>
<evidence type="ECO:0000256" key="1">
    <source>
        <dbReference type="SAM" id="MobiDB-lite"/>
    </source>
</evidence>
<feature type="region of interest" description="Disordered" evidence="1">
    <location>
        <begin position="16"/>
        <end position="77"/>
    </location>
</feature>
<feature type="compositionally biased region" description="Low complexity" evidence="1">
    <location>
        <begin position="62"/>
        <end position="75"/>
    </location>
</feature>
<reference evidence="2" key="2">
    <citation type="submission" date="2023-06" db="EMBL/GenBank/DDBJ databases">
        <authorList>
            <consortium name="Lawrence Berkeley National Laboratory"/>
            <person name="Haridas S."/>
            <person name="Hensen N."/>
            <person name="Bonometti L."/>
            <person name="Westerberg I."/>
            <person name="Brannstrom I.O."/>
            <person name="Guillou S."/>
            <person name="Cros-Aarteil S."/>
            <person name="Calhoun S."/>
            <person name="Kuo A."/>
            <person name="Mondo S."/>
            <person name="Pangilinan J."/>
            <person name="Riley R."/>
            <person name="LaButti K."/>
            <person name="Andreopoulos B."/>
            <person name="Lipzen A."/>
            <person name="Chen C."/>
            <person name="Yanf M."/>
            <person name="Daum C."/>
            <person name="Ng V."/>
            <person name="Clum A."/>
            <person name="Steindorff A."/>
            <person name="Ohm R."/>
            <person name="Martin F."/>
            <person name="Silar P."/>
            <person name="Natvig D."/>
            <person name="Lalanne C."/>
            <person name="Gautier V."/>
            <person name="Ament-velasquez S.L."/>
            <person name="Kruys A."/>
            <person name="Hutchinson M.I."/>
            <person name="Powell A.J."/>
            <person name="Barry K."/>
            <person name="Miller A.N."/>
            <person name="Grigoriev I.V."/>
            <person name="Debuchy R."/>
            <person name="Gladieux P."/>
            <person name="Thoren M.H."/>
            <person name="Johannesson H."/>
        </authorList>
    </citation>
    <scope>NUCLEOTIDE SEQUENCE</scope>
    <source>
        <strain evidence="2">CBS 232.78</strain>
    </source>
</reference>
<accession>A0AAE0U0R5</accession>
<keyword evidence="3" id="KW-1185">Reference proteome</keyword>
<evidence type="ECO:0000313" key="2">
    <source>
        <dbReference type="EMBL" id="KAK3386662.1"/>
    </source>
</evidence>
<evidence type="ECO:0000313" key="3">
    <source>
        <dbReference type="Proteomes" id="UP001285441"/>
    </source>
</evidence>
<reference evidence="2" key="1">
    <citation type="journal article" date="2023" name="Mol. Phylogenet. Evol.">
        <title>Genome-scale phylogeny and comparative genomics of the fungal order Sordariales.</title>
        <authorList>
            <person name="Hensen N."/>
            <person name="Bonometti L."/>
            <person name="Westerberg I."/>
            <person name="Brannstrom I.O."/>
            <person name="Guillou S."/>
            <person name="Cros-Aarteil S."/>
            <person name="Calhoun S."/>
            <person name="Haridas S."/>
            <person name="Kuo A."/>
            <person name="Mondo S."/>
            <person name="Pangilinan J."/>
            <person name="Riley R."/>
            <person name="LaButti K."/>
            <person name="Andreopoulos B."/>
            <person name="Lipzen A."/>
            <person name="Chen C."/>
            <person name="Yan M."/>
            <person name="Daum C."/>
            <person name="Ng V."/>
            <person name="Clum A."/>
            <person name="Steindorff A."/>
            <person name="Ohm R.A."/>
            <person name="Martin F."/>
            <person name="Silar P."/>
            <person name="Natvig D.O."/>
            <person name="Lalanne C."/>
            <person name="Gautier V."/>
            <person name="Ament-Velasquez S.L."/>
            <person name="Kruys A."/>
            <person name="Hutchinson M.I."/>
            <person name="Powell A.J."/>
            <person name="Barry K."/>
            <person name="Miller A.N."/>
            <person name="Grigoriev I.V."/>
            <person name="Debuchy R."/>
            <person name="Gladieux P."/>
            <person name="Hiltunen Thoren M."/>
            <person name="Johannesson H."/>
        </authorList>
    </citation>
    <scope>NUCLEOTIDE SEQUENCE</scope>
    <source>
        <strain evidence="2">CBS 232.78</strain>
    </source>
</reference>
<organism evidence="2 3">
    <name type="scientific">Podospora didyma</name>
    <dbReference type="NCBI Taxonomy" id="330526"/>
    <lineage>
        <taxon>Eukaryota</taxon>
        <taxon>Fungi</taxon>
        <taxon>Dikarya</taxon>
        <taxon>Ascomycota</taxon>
        <taxon>Pezizomycotina</taxon>
        <taxon>Sordariomycetes</taxon>
        <taxon>Sordariomycetidae</taxon>
        <taxon>Sordariales</taxon>
        <taxon>Podosporaceae</taxon>
        <taxon>Podospora</taxon>
    </lineage>
</organism>
<name>A0AAE0U0R5_9PEZI</name>
<sequence>MEIENPRKRCRTELALDDDLGNGQGRAHAAKRARQCAANLDTNASPREENPPWASPSPLLAPSPASSASDDSALSTPCAIDVDMDPFRAMDMDVCSGNWRSAATAPAPARPTPPSQPQSQQPQVFATMSQPRCTIISGWNQARRNEYPVQQRSYSSNMQF</sequence>
<proteinExistence type="predicted"/>
<feature type="region of interest" description="Disordered" evidence="1">
    <location>
        <begin position="101"/>
        <end position="127"/>
    </location>
</feature>
<protein>
    <submittedName>
        <fullName evidence="2">Uncharacterized protein</fullName>
    </submittedName>
</protein>
<dbReference type="AlphaFoldDB" id="A0AAE0U0R5"/>
<dbReference type="EMBL" id="JAULSW010000003">
    <property type="protein sequence ID" value="KAK3386662.1"/>
    <property type="molecule type" value="Genomic_DNA"/>
</dbReference>
<comment type="caution">
    <text evidence="2">The sequence shown here is derived from an EMBL/GenBank/DDBJ whole genome shotgun (WGS) entry which is preliminary data.</text>
</comment>
<gene>
    <name evidence="2" type="ORF">B0H63DRAFT_468188</name>
</gene>